<dbReference type="EC" id="2.7.7.60" evidence="4"/>
<comment type="caution">
    <text evidence="5">The sequence shown here is derived from an EMBL/GenBank/DDBJ whole genome shotgun (WGS) entry which is preliminary data.</text>
</comment>
<organism evidence="5 6">
    <name type="scientific">Candidatus Pullilachnospira stercoravium</name>
    <dbReference type="NCBI Taxonomy" id="2840913"/>
    <lineage>
        <taxon>Bacteria</taxon>
        <taxon>Bacillati</taxon>
        <taxon>Bacillota</taxon>
        <taxon>Clostridia</taxon>
        <taxon>Lachnospirales</taxon>
        <taxon>Lachnospiraceae</taxon>
        <taxon>Lachnospiraceae incertae sedis</taxon>
        <taxon>Candidatus Pullilachnospira</taxon>
    </lineage>
</organism>
<dbReference type="PANTHER" id="PTHR32125:SF4">
    <property type="entry name" value="2-C-METHYL-D-ERYTHRITOL 4-PHOSPHATE CYTIDYLYLTRANSFERASE, CHLOROPLASTIC"/>
    <property type="match status" value="1"/>
</dbReference>
<evidence type="ECO:0000256" key="1">
    <source>
        <dbReference type="ARBA" id="ARBA00022679"/>
    </source>
</evidence>
<accession>A0A9D1NWG4</accession>
<dbReference type="Proteomes" id="UP000886723">
    <property type="component" value="Unassembled WGS sequence"/>
</dbReference>
<dbReference type="InterPro" id="IPR034683">
    <property type="entry name" value="IspD/TarI"/>
</dbReference>
<evidence type="ECO:0000256" key="2">
    <source>
        <dbReference type="ARBA" id="ARBA00022695"/>
    </source>
</evidence>
<dbReference type="InterPro" id="IPR029044">
    <property type="entry name" value="Nucleotide-diphossugar_trans"/>
</dbReference>
<sequence length="235" mass="26581">MKERCMAVVLAAGKGKRMQAAVHKQYLMIREYPVLYYSLKCFEDCPWIDGIILVTGEGETGYCRKEIVERYGFRKVTAIVTGGKERYHSVYQGLQACGSCDYVFIHDGARPFVDGEILERGLETVRQCGACAAGMPVKDTVKIVDEEGFVIQTPDRSRVWNVQTPQIFRFPLVLEAYQKALAGDCSKITDDAMVVERYGNHPVKLYEGSYYNIKITTPEDLVIADNFFDEKNGKK</sequence>
<feature type="site" description="Positions MEP for the nucleophilic attack" evidence="4">
    <location>
        <position position="214"/>
    </location>
</feature>
<keyword evidence="2 4" id="KW-0548">Nucleotidyltransferase</keyword>
<keyword evidence="3 4" id="KW-0414">Isoprene biosynthesis</keyword>
<dbReference type="GO" id="GO:0019288">
    <property type="term" value="P:isopentenyl diphosphate biosynthetic process, methylerythritol 4-phosphate pathway"/>
    <property type="evidence" value="ECO:0007669"/>
    <property type="project" value="UniProtKB-UniRule"/>
</dbReference>
<dbReference type="NCBIfam" id="TIGR00453">
    <property type="entry name" value="ispD"/>
    <property type="match status" value="1"/>
</dbReference>
<keyword evidence="1 4" id="KW-0808">Transferase</keyword>
<comment type="function">
    <text evidence="4">Catalyzes the formation of 4-diphosphocytidyl-2-C-methyl-D-erythritol from CTP and 2-C-methyl-D-erythritol 4-phosphate (MEP).</text>
</comment>
<dbReference type="InterPro" id="IPR001228">
    <property type="entry name" value="IspD"/>
</dbReference>
<feature type="site" description="Transition state stabilizer" evidence="4">
    <location>
        <position position="17"/>
    </location>
</feature>
<dbReference type="InterPro" id="IPR050088">
    <property type="entry name" value="IspD/TarI_cytidylyltransf_bact"/>
</dbReference>
<evidence type="ECO:0000313" key="5">
    <source>
        <dbReference type="EMBL" id="HIV14254.1"/>
    </source>
</evidence>
<dbReference type="SUPFAM" id="SSF53448">
    <property type="entry name" value="Nucleotide-diphospho-sugar transferases"/>
    <property type="match status" value="1"/>
</dbReference>
<dbReference type="EMBL" id="DVON01000293">
    <property type="protein sequence ID" value="HIV14254.1"/>
    <property type="molecule type" value="Genomic_DNA"/>
</dbReference>
<proteinExistence type="inferred from homology"/>
<reference evidence="5" key="1">
    <citation type="submission" date="2020-10" db="EMBL/GenBank/DDBJ databases">
        <authorList>
            <person name="Gilroy R."/>
        </authorList>
    </citation>
    <scope>NUCLEOTIDE SEQUENCE</scope>
    <source>
        <strain evidence="5">ChiBcec2-4451</strain>
    </source>
</reference>
<evidence type="ECO:0000313" key="6">
    <source>
        <dbReference type="Proteomes" id="UP000886723"/>
    </source>
</evidence>
<gene>
    <name evidence="4 5" type="primary">ispD</name>
    <name evidence="5" type="ORF">IAA63_14120</name>
</gene>
<dbReference type="CDD" id="cd02516">
    <property type="entry name" value="CDP-ME_synthetase"/>
    <property type="match status" value="1"/>
</dbReference>
<dbReference type="GO" id="GO:0050518">
    <property type="term" value="F:2-C-methyl-D-erythritol 4-phosphate cytidylyltransferase activity"/>
    <property type="evidence" value="ECO:0007669"/>
    <property type="project" value="UniProtKB-UniRule"/>
</dbReference>
<dbReference type="PANTHER" id="PTHR32125">
    <property type="entry name" value="2-C-METHYL-D-ERYTHRITOL 4-PHOSPHATE CYTIDYLYLTRANSFERASE, CHLOROPLASTIC"/>
    <property type="match status" value="1"/>
</dbReference>
<name>A0A9D1NWG4_9FIRM</name>
<dbReference type="Pfam" id="PF01128">
    <property type="entry name" value="IspD"/>
    <property type="match status" value="1"/>
</dbReference>
<comment type="pathway">
    <text evidence="4">Isoprenoid biosynthesis; isopentenyl diphosphate biosynthesis via DXP pathway; isopentenyl diphosphate from 1-deoxy-D-xylulose 5-phosphate: step 2/6.</text>
</comment>
<dbReference type="FunFam" id="3.90.550.10:FF:000003">
    <property type="entry name" value="2-C-methyl-D-erythritol 4-phosphate cytidylyltransferase"/>
    <property type="match status" value="1"/>
</dbReference>
<comment type="catalytic activity">
    <reaction evidence="4">
        <text>2-C-methyl-D-erythritol 4-phosphate + CTP + H(+) = 4-CDP-2-C-methyl-D-erythritol + diphosphate</text>
        <dbReference type="Rhea" id="RHEA:13429"/>
        <dbReference type="ChEBI" id="CHEBI:15378"/>
        <dbReference type="ChEBI" id="CHEBI:33019"/>
        <dbReference type="ChEBI" id="CHEBI:37563"/>
        <dbReference type="ChEBI" id="CHEBI:57823"/>
        <dbReference type="ChEBI" id="CHEBI:58262"/>
        <dbReference type="EC" id="2.7.7.60"/>
    </reaction>
</comment>
<dbReference type="AlphaFoldDB" id="A0A9D1NWG4"/>
<evidence type="ECO:0000256" key="3">
    <source>
        <dbReference type="ARBA" id="ARBA00023229"/>
    </source>
</evidence>
<feature type="site" description="Positions MEP for the nucleophilic attack" evidence="4">
    <location>
        <position position="156"/>
    </location>
</feature>
<reference evidence="5" key="2">
    <citation type="journal article" date="2021" name="PeerJ">
        <title>Extensive microbial diversity within the chicken gut microbiome revealed by metagenomics and culture.</title>
        <authorList>
            <person name="Gilroy R."/>
            <person name="Ravi A."/>
            <person name="Getino M."/>
            <person name="Pursley I."/>
            <person name="Horton D.L."/>
            <person name="Alikhan N.F."/>
            <person name="Baker D."/>
            <person name="Gharbi K."/>
            <person name="Hall N."/>
            <person name="Watson M."/>
            <person name="Adriaenssens E.M."/>
            <person name="Foster-Nyarko E."/>
            <person name="Jarju S."/>
            <person name="Secka A."/>
            <person name="Antonio M."/>
            <person name="Oren A."/>
            <person name="Chaudhuri R.R."/>
            <person name="La Ragione R."/>
            <person name="Hildebrand F."/>
            <person name="Pallen M.J."/>
        </authorList>
    </citation>
    <scope>NUCLEOTIDE SEQUENCE</scope>
    <source>
        <strain evidence="5">ChiBcec2-4451</strain>
    </source>
</reference>
<dbReference type="Gene3D" id="3.90.550.10">
    <property type="entry name" value="Spore Coat Polysaccharide Biosynthesis Protein SpsA, Chain A"/>
    <property type="match status" value="1"/>
</dbReference>
<protein>
    <recommendedName>
        <fullName evidence="4">2-C-methyl-D-erythritol 4-phosphate cytidylyltransferase</fullName>
        <ecNumber evidence="4">2.7.7.60</ecNumber>
    </recommendedName>
    <alternativeName>
        <fullName evidence="4">4-diphosphocytidyl-2C-methyl-D-erythritol synthase</fullName>
    </alternativeName>
    <alternativeName>
        <fullName evidence="4">MEP cytidylyltransferase</fullName>
        <shortName evidence="4">MCT</shortName>
    </alternativeName>
</protein>
<evidence type="ECO:0000256" key="4">
    <source>
        <dbReference type="HAMAP-Rule" id="MF_00108"/>
    </source>
</evidence>
<comment type="similarity">
    <text evidence="4">Belongs to the IspD/TarI cytidylyltransferase family. IspD subfamily.</text>
</comment>
<feature type="site" description="Transition state stabilizer" evidence="4">
    <location>
        <position position="24"/>
    </location>
</feature>
<dbReference type="HAMAP" id="MF_00108">
    <property type="entry name" value="IspD"/>
    <property type="match status" value="1"/>
</dbReference>